<comment type="similarity">
    <text evidence="3 15 17">Belongs to the RNA methyltransferase TrmD family.</text>
</comment>
<dbReference type="SUPFAM" id="SSF75217">
    <property type="entry name" value="alpha/beta knot"/>
    <property type="match status" value="1"/>
</dbReference>
<feature type="domain" description="tRNA methyltransferase TRMD/TRM10-type" evidence="18">
    <location>
        <begin position="1"/>
        <end position="221"/>
    </location>
</feature>
<evidence type="ECO:0000256" key="5">
    <source>
        <dbReference type="ARBA" id="ARBA00012807"/>
    </source>
</evidence>
<dbReference type="NCBIfam" id="TIGR00088">
    <property type="entry name" value="trmD"/>
    <property type="match status" value="1"/>
</dbReference>
<sequence length="240" mass="27446">MKFKLISLFPEMLESILSVSIIGRAVKDGKLEIEYIQLRDYSENKHKKVDDYPYGGGPGMLLKPEPVYNALLQNRSQNSKVIYMSPKGKNLTQSIVKSLAEEEEIIIIAGHYEGLDQRIIDNYVDESISIGEYVLTGGELPAAVLVDSIARMLPGVLSGEESFISESHYDILLEHPQYTRPQEFMGHKVPDILLSGNHAEIEKWRRFKSIEHTIIYRPDLIDGRDELIDEYNKLKKYFSK</sequence>
<reference evidence="19 20" key="1">
    <citation type="submission" date="2016-11" db="EMBL/GenBank/DDBJ databases">
        <authorList>
            <person name="Jaros S."/>
            <person name="Januszkiewicz K."/>
            <person name="Wedrychowicz H."/>
        </authorList>
    </citation>
    <scope>NUCLEOTIDE SEQUENCE [LARGE SCALE GENOMIC DNA]</scope>
    <source>
        <strain evidence="19 20">DSM 17477</strain>
    </source>
</reference>
<dbReference type="EC" id="2.1.1.228" evidence="5 15"/>
<evidence type="ECO:0000256" key="11">
    <source>
        <dbReference type="ARBA" id="ARBA00022694"/>
    </source>
</evidence>
<dbReference type="GO" id="GO:0052906">
    <property type="term" value="F:tRNA (guanine(37)-N1)-methyltransferase activity"/>
    <property type="evidence" value="ECO:0007669"/>
    <property type="project" value="UniProtKB-UniRule"/>
</dbReference>
<keyword evidence="20" id="KW-1185">Reference proteome</keyword>
<proteinExistence type="inferred from homology"/>
<evidence type="ECO:0000256" key="17">
    <source>
        <dbReference type="RuleBase" id="RU003464"/>
    </source>
</evidence>
<dbReference type="OrthoDB" id="9807416at2"/>
<keyword evidence="8 15" id="KW-0489">Methyltransferase</keyword>
<dbReference type="AlphaFoldDB" id="A0A1M6DGB4"/>
<comment type="function">
    <text evidence="1 15 17">Specifically methylates guanosine-37 in various tRNAs.</text>
</comment>
<evidence type="ECO:0000256" key="8">
    <source>
        <dbReference type="ARBA" id="ARBA00022603"/>
    </source>
</evidence>
<evidence type="ECO:0000256" key="10">
    <source>
        <dbReference type="ARBA" id="ARBA00022691"/>
    </source>
</evidence>
<dbReference type="GO" id="GO:0005829">
    <property type="term" value="C:cytosol"/>
    <property type="evidence" value="ECO:0007669"/>
    <property type="project" value="TreeGrafter"/>
</dbReference>
<evidence type="ECO:0000256" key="12">
    <source>
        <dbReference type="ARBA" id="ARBA00029736"/>
    </source>
</evidence>
<accession>A0A1M6DGB4</accession>
<evidence type="ECO:0000256" key="3">
    <source>
        <dbReference type="ARBA" id="ARBA00007630"/>
    </source>
</evidence>
<dbReference type="Proteomes" id="UP000184052">
    <property type="component" value="Unassembled WGS sequence"/>
</dbReference>
<keyword evidence="7 15" id="KW-0963">Cytoplasm</keyword>
<dbReference type="Gene3D" id="3.40.1280.10">
    <property type="match status" value="1"/>
</dbReference>
<dbReference type="RefSeq" id="WP_073047795.1">
    <property type="nucleotide sequence ID" value="NZ_FQZL01000006.1"/>
</dbReference>
<dbReference type="Gene3D" id="1.10.1270.20">
    <property type="entry name" value="tRNA(m1g37)methyltransferase, domain 2"/>
    <property type="match status" value="1"/>
</dbReference>
<keyword evidence="10 15" id="KW-0949">S-adenosyl-L-methionine</keyword>
<comment type="catalytic activity">
    <reaction evidence="14 15 17">
        <text>guanosine(37) in tRNA + S-adenosyl-L-methionine = N(1)-methylguanosine(37) in tRNA + S-adenosyl-L-homocysteine + H(+)</text>
        <dbReference type="Rhea" id="RHEA:36899"/>
        <dbReference type="Rhea" id="RHEA-COMP:10145"/>
        <dbReference type="Rhea" id="RHEA-COMP:10147"/>
        <dbReference type="ChEBI" id="CHEBI:15378"/>
        <dbReference type="ChEBI" id="CHEBI:57856"/>
        <dbReference type="ChEBI" id="CHEBI:59789"/>
        <dbReference type="ChEBI" id="CHEBI:73542"/>
        <dbReference type="ChEBI" id="CHEBI:74269"/>
        <dbReference type="EC" id="2.1.1.228"/>
    </reaction>
</comment>
<evidence type="ECO:0000256" key="9">
    <source>
        <dbReference type="ARBA" id="ARBA00022679"/>
    </source>
</evidence>
<dbReference type="FunFam" id="3.40.1280.10:FF:000001">
    <property type="entry name" value="tRNA (guanine-N(1)-)-methyltransferase"/>
    <property type="match status" value="1"/>
</dbReference>
<name>A0A1M6DGB4_9FIRM</name>
<dbReference type="HAMAP" id="MF_00605">
    <property type="entry name" value="TrmD"/>
    <property type="match status" value="1"/>
</dbReference>
<dbReference type="CDD" id="cd18080">
    <property type="entry name" value="TrmD-like"/>
    <property type="match status" value="1"/>
</dbReference>
<comment type="subunit">
    <text evidence="4 15 17">Homodimer.</text>
</comment>
<evidence type="ECO:0000256" key="7">
    <source>
        <dbReference type="ARBA" id="ARBA00022490"/>
    </source>
</evidence>
<dbReference type="InterPro" id="IPR023148">
    <property type="entry name" value="tRNA_m1G_MeTrfase_C_sf"/>
</dbReference>
<dbReference type="GO" id="GO:0002939">
    <property type="term" value="P:tRNA N1-guanine methylation"/>
    <property type="evidence" value="ECO:0007669"/>
    <property type="project" value="TreeGrafter"/>
</dbReference>
<evidence type="ECO:0000256" key="2">
    <source>
        <dbReference type="ARBA" id="ARBA00004496"/>
    </source>
</evidence>
<evidence type="ECO:0000313" key="19">
    <source>
        <dbReference type="EMBL" id="SHI72079.1"/>
    </source>
</evidence>
<dbReference type="Pfam" id="PF01746">
    <property type="entry name" value="tRNA_m1G_MT"/>
    <property type="match status" value="1"/>
</dbReference>
<evidence type="ECO:0000256" key="4">
    <source>
        <dbReference type="ARBA" id="ARBA00011738"/>
    </source>
</evidence>
<evidence type="ECO:0000256" key="15">
    <source>
        <dbReference type="HAMAP-Rule" id="MF_00605"/>
    </source>
</evidence>
<evidence type="ECO:0000313" key="20">
    <source>
        <dbReference type="Proteomes" id="UP000184052"/>
    </source>
</evidence>
<keyword evidence="11 15" id="KW-0819">tRNA processing</keyword>
<organism evidence="19 20">
    <name type="scientific">Dethiosulfatibacter aminovorans DSM 17477</name>
    <dbReference type="NCBI Taxonomy" id="1121476"/>
    <lineage>
        <taxon>Bacteria</taxon>
        <taxon>Bacillati</taxon>
        <taxon>Bacillota</taxon>
        <taxon>Tissierellia</taxon>
        <taxon>Dethiosulfatibacter</taxon>
    </lineage>
</organism>
<dbReference type="EMBL" id="FQZL01000006">
    <property type="protein sequence ID" value="SHI72079.1"/>
    <property type="molecule type" value="Genomic_DNA"/>
</dbReference>
<comment type="caution">
    <text evidence="15">Lacks conserved residue(s) required for the propagation of feature annotation.</text>
</comment>
<evidence type="ECO:0000256" key="14">
    <source>
        <dbReference type="ARBA" id="ARBA00047783"/>
    </source>
</evidence>
<dbReference type="PIRSF" id="PIRSF000386">
    <property type="entry name" value="tRNA_mtase"/>
    <property type="match status" value="1"/>
</dbReference>
<dbReference type="PANTHER" id="PTHR46417:SF1">
    <property type="entry name" value="TRNA (GUANINE-N(1)-)-METHYLTRANSFERASE"/>
    <property type="match status" value="1"/>
</dbReference>
<dbReference type="NCBIfam" id="NF000648">
    <property type="entry name" value="PRK00026.1"/>
    <property type="match status" value="1"/>
</dbReference>
<evidence type="ECO:0000256" key="1">
    <source>
        <dbReference type="ARBA" id="ARBA00002634"/>
    </source>
</evidence>
<evidence type="ECO:0000256" key="6">
    <source>
        <dbReference type="ARBA" id="ARBA00014679"/>
    </source>
</evidence>
<dbReference type="InterPro" id="IPR016009">
    <property type="entry name" value="tRNA_MeTrfase_TRMD/TRM10"/>
</dbReference>
<feature type="binding site" evidence="16">
    <location>
        <begin position="130"/>
        <end position="135"/>
    </location>
    <ligand>
        <name>S-adenosyl-L-methionine</name>
        <dbReference type="ChEBI" id="CHEBI:59789"/>
    </ligand>
</feature>
<evidence type="ECO:0000256" key="16">
    <source>
        <dbReference type="PIRSR" id="PIRSR000386-1"/>
    </source>
</evidence>
<dbReference type="InterPro" id="IPR029026">
    <property type="entry name" value="tRNA_m1G_MTases_N"/>
</dbReference>
<dbReference type="PANTHER" id="PTHR46417">
    <property type="entry name" value="TRNA (GUANINE-N(1)-)-METHYLTRANSFERASE"/>
    <property type="match status" value="1"/>
</dbReference>
<dbReference type="InterPro" id="IPR002649">
    <property type="entry name" value="tRNA_m1G_MeTrfase_TrmD"/>
</dbReference>
<dbReference type="InterPro" id="IPR029028">
    <property type="entry name" value="Alpha/beta_knot_MTases"/>
</dbReference>
<evidence type="ECO:0000256" key="13">
    <source>
        <dbReference type="ARBA" id="ARBA00033392"/>
    </source>
</evidence>
<feature type="binding site" evidence="15 16">
    <location>
        <position position="110"/>
    </location>
    <ligand>
        <name>S-adenosyl-L-methionine</name>
        <dbReference type="ChEBI" id="CHEBI:59789"/>
    </ligand>
</feature>
<comment type="subcellular location">
    <subcellularLocation>
        <location evidence="2 15 17">Cytoplasm</location>
    </subcellularLocation>
</comment>
<gene>
    <name evidence="15" type="primary">trmD</name>
    <name evidence="19" type="ORF">SAMN02745751_00899</name>
</gene>
<protein>
    <recommendedName>
        <fullName evidence="6 15">tRNA (guanine-N(1)-)-methyltransferase</fullName>
        <ecNumber evidence="5 15">2.1.1.228</ecNumber>
    </recommendedName>
    <alternativeName>
        <fullName evidence="12 15">M1G-methyltransferase</fullName>
    </alternativeName>
    <alternativeName>
        <fullName evidence="13 15">tRNA [GM37] methyltransferase</fullName>
    </alternativeName>
</protein>
<evidence type="ECO:0000259" key="18">
    <source>
        <dbReference type="Pfam" id="PF01746"/>
    </source>
</evidence>
<dbReference type="STRING" id="1121476.SAMN02745751_00899"/>
<keyword evidence="9 15" id="KW-0808">Transferase</keyword>